<dbReference type="STRING" id="909613.UO65_3375"/>
<dbReference type="AlphaFoldDB" id="W7J5F1"/>
<keyword evidence="3" id="KW-1185">Reference proteome</keyword>
<accession>W7J5F1</accession>
<keyword evidence="1" id="KW-0175">Coiled coil</keyword>
<reference evidence="2 3" key="1">
    <citation type="journal article" date="2014" name="Genome Announc.">
        <title>Draft Genome Sequence of the Antitrypanosomally Active Sponge-Associated Bacterium Actinokineospora sp. Strain EG49.</title>
        <authorList>
            <person name="Harjes J."/>
            <person name="Ryu T."/>
            <person name="Abdelmohsen U.R."/>
            <person name="Moitinho-Silva L."/>
            <person name="Horn H."/>
            <person name="Ravasi T."/>
            <person name="Hentschel U."/>
        </authorList>
    </citation>
    <scope>NUCLEOTIDE SEQUENCE [LARGE SCALE GENOMIC DNA]</scope>
    <source>
        <strain evidence="2 3">EG49</strain>
    </source>
</reference>
<organism evidence="2 3">
    <name type="scientific">Actinokineospora spheciospongiae</name>
    <dbReference type="NCBI Taxonomy" id="909613"/>
    <lineage>
        <taxon>Bacteria</taxon>
        <taxon>Bacillati</taxon>
        <taxon>Actinomycetota</taxon>
        <taxon>Actinomycetes</taxon>
        <taxon>Pseudonocardiales</taxon>
        <taxon>Pseudonocardiaceae</taxon>
        <taxon>Actinokineospora</taxon>
    </lineage>
</organism>
<proteinExistence type="predicted"/>
<evidence type="ECO:0000313" key="2">
    <source>
        <dbReference type="EMBL" id="EWC61319.1"/>
    </source>
</evidence>
<name>W7J5F1_9PSEU</name>
<evidence type="ECO:0000313" key="3">
    <source>
        <dbReference type="Proteomes" id="UP000019277"/>
    </source>
</evidence>
<protein>
    <submittedName>
        <fullName evidence="2">Uncharacterized protein</fullName>
    </submittedName>
</protein>
<gene>
    <name evidence="2" type="ORF">UO65_3375</name>
</gene>
<comment type="caution">
    <text evidence="2">The sequence shown here is derived from an EMBL/GenBank/DDBJ whole genome shotgun (WGS) entry which is preliminary data.</text>
</comment>
<dbReference type="RefSeq" id="WP_084175695.1">
    <property type="nucleotide sequence ID" value="NZ_AYXG01000118.1"/>
</dbReference>
<feature type="coiled-coil region" evidence="1">
    <location>
        <begin position="94"/>
        <end position="121"/>
    </location>
</feature>
<accession>A0A8E3BEK6</accession>
<evidence type="ECO:0000256" key="1">
    <source>
        <dbReference type="SAM" id="Coils"/>
    </source>
</evidence>
<dbReference type="Proteomes" id="UP000019277">
    <property type="component" value="Unassembled WGS sequence"/>
</dbReference>
<dbReference type="EMBL" id="AYXG01000118">
    <property type="protein sequence ID" value="EWC61319.1"/>
    <property type="molecule type" value="Genomic_DNA"/>
</dbReference>
<sequence>MYIDEGAGAPLDAIGKSIDAFAGAAAAGQFAVNRTGGDALLAAIKKMKDWINEKQGDLGALEQQPMLGSSNAAQVMKPFMQQVATDERGFITQLMAFRETLQQAEDAIKQAMENYREADETSASKFA</sequence>